<dbReference type="Gene3D" id="3.60.21.10">
    <property type="match status" value="1"/>
</dbReference>
<dbReference type="AlphaFoldDB" id="A0A178HUY7"/>
<accession>A0A178HUY7</accession>
<sequence length="209" mass="24250">MARRRALEIRPSDRFIADTHFSHQSMLTQCARPFDTVDEMNQHMIESWNAVVDDDTVVWHLGDFSWWKQPQQEYAVIFDQLRGRKRLLIGNHDPEPVMKLKWDQIYMGVVIGHEKSSDTKVALSHYPMREWPEFFRGAIHFHGHTHSNLPSSNRSWDVGVDNQGYVPLTLSEIRARMDLLPNLDFVGVESPDFVVGRKGDDVEAIEVKP</sequence>
<organism evidence="1 2">
    <name type="scientific">Devosia elaeis</name>
    <dbReference type="NCBI Taxonomy" id="1770058"/>
    <lineage>
        <taxon>Bacteria</taxon>
        <taxon>Pseudomonadati</taxon>
        <taxon>Pseudomonadota</taxon>
        <taxon>Alphaproteobacteria</taxon>
        <taxon>Hyphomicrobiales</taxon>
        <taxon>Devosiaceae</taxon>
        <taxon>Devosia</taxon>
    </lineage>
</organism>
<protein>
    <submittedName>
        <fullName evidence="1">Uncharacterized protein</fullName>
    </submittedName>
</protein>
<dbReference type="STRING" id="1770058.A3840_14220"/>
<dbReference type="RefSeq" id="WP_067458111.1">
    <property type="nucleotide sequence ID" value="NZ_LVVY01000104.1"/>
</dbReference>
<proteinExistence type="predicted"/>
<evidence type="ECO:0000313" key="1">
    <source>
        <dbReference type="EMBL" id="OAM75808.1"/>
    </source>
</evidence>
<comment type="caution">
    <text evidence="1">The sequence shown here is derived from an EMBL/GenBank/DDBJ whole genome shotgun (WGS) entry which is preliminary data.</text>
</comment>
<dbReference type="EMBL" id="LVVY01000104">
    <property type="protein sequence ID" value="OAM75808.1"/>
    <property type="molecule type" value="Genomic_DNA"/>
</dbReference>
<keyword evidence="2" id="KW-1185">Reference proteome</keyword>
<gene>
    <name evidence="1" type="ORF">A3840_14220</name>
</gene>
<name>A0A178HUY7_9HYPH</name>
<dbReference type="SUPFAM" id="SSF56300">
    <property type="entry name" value="Metallo-dependent phosphatases"/>
    <property type="match status" value="1"/>
</dbReference>
<dbReference type="OrthoDB" id="5380073at2"/>
<evidence type="ECO:0000313" key="2">
    <source>
        <dbReference type="Proteomes" id="UP000078389"/>
    </source>
</evidence>
<dbReference type="InterPro" id="IPR029052">
    <property type="entry name" value="Metallo-depent_PP-like"/>
</dbReference>
<reference evidence="1 2" key="1">
    <citation type="submission" date="2016-03" db="EMBL/GenBank/DDBJ databases">
        <title>Genome sequencing of Devosia sp. S37.</title>
        <authorList>
            <person name="Mohd Nor M."/>
        </authorList>
    </citation>
    <scope>NUCLEOTIDE SEQUENCE [LARGE SCALE GENOMIC DNA]</scope>
    <source>
        <strain evidence="1 2">S37</strain>
    </source>
</reference>
<dbReference type="Proteomes" id="UP000078389">
    <property type="component" value="Unassembled WGS sequence"/>
</dbReference>